<sequence length="159" mass="17205">MSRNTPLAVEHGPNFSAGHLGPFADLMQYEFVVPALGNRKVPGKVFLKEPLALSGAEMSWNCFPPGLAMPFLHAHREHEEVYLFIAGSGEFMVDDRVFPVAEGSVVRVAPAGVRAYRNTGDTPLHFIVLQVRAGSLSASTVDDGIVVHNPLRWPESAAA</sequence>
<evidence type="ECO:0000313" key="3">
    <source>
        <dbReference type="EMBL" id="QRJ65388.1"/>
    </source>
</evidence>
<protein>
    <submittedName>
        <fullName evidence="3">Cupin domain-containing protein</fullName>
    </submittedName>
</protein>
<evidence type="ECO:0000259" key="2">
    <source>
        <dbReference type="Pfam" id="PF07883"/>
    </source>
</evidence>
<dbReference type="InterPro" id="IPR013096">
    <property type="entry name" value="Cupin_2"/>
</dbReference>
<dbReference type="InterPro" id="IPR051610">
    <property type="entry name" value="GPI/OXD"/>
</dbReference>
<keyword evidence="4" id="KW-1185">Reference proteome</keyword>
<dbReference type="Pfam" id="PF07883">
    <property type="entry name" value="Cupin_2"/>
    <property type="match status" value="1"/>
</dbReference>
<keyword evidence="1" id="KW-0479">Metal-binding</keyword>
<name>A0A974Y5H9_9RHOO</name>
<feature type="domain" description="Cupin type-2" evidence="2">
    <location>
        <begin position="63"/>
        <end position="128"/>
    </location>
</feature>
<evidence type="ECO:0000256" key="1">
    <source>
        <dbReference type="ARBA" id="ARBA00022723"/>
    </source>
</evidence>
<organism evidence="3 4">
    <name type="scientific">Azospira restricta</name>
    <dbReference type="NCBI Taxonomy" id="404405"/>
    <lineage>
        <taxon>Bacteria</taxon>
        <taxon>Pseudomonadati</taxon>
        <taxon>Pseudomonadota</taxon>
        <taxon>Betaproteobacteria</taxon>
        <taxon>Rhodocyclales</taxon>
        <taxon>Rhodocyclaceae</taxon>
        <taxon>Azospira</taxon>
    </lineage>
</organism>
<dbReference type="CDD" id="cd06985">
    <property type="entry name" value="cupin_BF4112"/>
    <property type="match status" value="1"/>
</dbReference>
<evidence type="ECO:0000313" key="4">
    <source>
        <dbReference type="Proteomes" id="UP000663444"/>
    </source>
</evidence>
<dbReference type="PANTHER" id="PTHR35848">
    <property type="entry name" value="OXALATE-BINDING PROTEIN"/>
    <property type="match status" value="1"/>
</dbReference>
<dbReference type="InterPro" id="IPR014710">
    <property type="entry name" value="RmlC-like_jellyroll"/>
</dbReference>
<dbReference type="GO" id="GO:0046872">
    <property type="term" value="F:metal ion binding"/>
    <property type="evidence" value="ECO:0007669"/>
    <property type="project" value="UniProtKB-KW"/>
</dbReference>
<proteinExistence type="predicted"/>
<reference evidence="3" key="1">
    <citation type="submission" date="2020-11" db="EMBL/GenBank/DDBJ databases">
        <title>Azospira restricta DSM 18626 genome sequence.</title>
        <authorList>
            <person name="Moe W.M."/>
        </authorList>
    </citation>
    <scope>NUCLEOTIDE SEQUENCE</scope>
    <source>
        <strain evidence="3">DSM 18626</strain>
    </source>
</reference>
<dbReference type="Gene3D" id="2.60.120.10">
    <property type="entry name" value="Jelly Rolls"/>
    <property type="match status" value="1"/>
</dbReference>
<dbReference type="PANTHER" id="PTHR35848:SF6">
    <property type="entry name" value="CUPIN TYPE-2 DOMAIN-CONTAINING PROTEIN"/>
    <property type="match status" value="1"/>
</dbReference>
<dbReference type="InterPro" id="IPR011051">
    <property type="entry name" value="RmlC_Cupin_sf"/>
</dbReference>
<dbReference type="SUPFAM" id="SSF51182">
    <property type="entry name" value="RmlC-like cupins"/>
    <property type="match status" value="1"/>
</dbReference>
<dbReference type="KEGG" id="ares:IWH25_08730"/>
<dbReference type="EMBL" id="CP064781">
    <property type="protein sequence ID" value="QRJ65388.1"/>
    <property type="molecule type" value="Genomic_DNA"/>
</dbReference>
<dbReference type="RefSeq" id="WP_203388919.1">
    <property type="nucleotide sequence ID" value="NZ_CP064781.1"/>
</dbReference>
<gene>
    <name evidence="3" type="ORF">IWH25_08730</name>
</gene>
<dbReference type="AlphaFoldDB" id="A0A974Y5H9"/>
<accession>A0A974Y5H9</accession>
<dbReference type="Proteomes" id="UP000663444">
    <property type="component" value="Chromosome"/>
</dbReference>